<dbReference type="CDD" id="cd00812">
    <property type="entry name" value="LeuRS_core"/>
    <property type="match status" value="1"/>
</dbReference>
<dbReference type="SUPFAM" id="SSF52374">
    <property type="entry name" value="Nucleotidylyl transferase"/>
    <property type="match status" value="1"/>
</dbReference>
<dbReference type="PROSITE" id="PS00178">
    <property type="entry name" value="AA_TRNA_LIGASE_I"/>
    <property type="match status" value="1"/>
</dbReference>
<dbReference type="InterPro" id="IPR002302">
    <property type="entry name" value="Leu-tRNA-ligase"/>
</dbReference>
<comment type="caution">
    <text evidence="10">The sequence shown here is derived from an EMBL/GenBank/DDBJ whole genome shotgun (WGS) entry which is preliminary data.</text>
</comment>
<dbReference type="STRING" id="195883.A0A482XNE4"/>
<evidence type="ECO:0000259" key="9">
    <source>
        <dbReference type="Pfam" id="PF00133"/>
    </source>
</evidence>
<gene>
    <name evidence="10" type="ORF">LSTR_LSTR008269</name>
</gene>
<dbReference type="PANTHER" id="PTHR43740">
    <property type="entry name" value="LEUCYL-TRNA SYNTHETASE"/>
    <property type="match status" value="1"/>
</dbReference>
<evidence type="ECO:0000256" key="4">
    <source>
        <dbReference type="ARBA" id="ARBA00022741"/>
    </source>
</evidence>
<keyword evidence="7 8" id="KW-0030">Aminoacyl-tRNA synthetase</keyword>
<evidence type="ECO:0000256" key="5">
    <source>
        <dbReference type="ARBA" id="ARBA00022840"/>
    </source>
</evidence>
<accession>A0A482XNE4</accession>
<evidence type="ECO:0000256" key="1">
    <source>
        <dbReference type="ARBA" id="ARBA00005594"/>
    </source>
</evidence>
<dbReference type="InParanoid" id="A0A482XNE4"/>
<name>A0A482XNE4_LAOST</name>
<dbReference type="Gene3D" id="3.40.50.620">
    <property type="entry name" value="HUPs"/>
    <property type="match status" value="3"/>
</dbReference>
<dbReference type="InterPro" id="IPR002300">
    <property type="entry name" value="aa-tRNA-synth_Ia"/>
</dbReference>
<keyword evidence="5 8" id="KW-0067">ATP-binding</keyword>
<sequence length="515" mass="59394">MSCCILSRKLHVFKQSTFSFSILRTYCSKSLGLWNNDLDESIKKKIEEHWKHKLKRFRYDPEDNKREKFYVLSMFPYPSGKLHIGHVRVYTISDSIARFHRMQGKNVFQPMGWDAFGLPAENAAIERGVSAESWTSDNIKTMKDQLMDLECSFDWDSELATCHPGYYKFTQDIFLRMYHAGLVYQKETLENWDPVDKTVLADGQFCENGRSWRSGAKVQKKPLRQWFIRSTKFAKSLYEGLDSPILENWRDITKVQKHWIGECNGTVIEFPISGSGDDNTLSVWTDKAEHIARSKFILLAPGSLLDRMYPGEMNRKLNIEATNPITGEKLPIYVAGKLDEEDTSAQPDCKLGIPDASVSDREYARLFGLTVDESSPLLADDLEERDRICARAASEGIGGHQVSSTLRDWLISRQRHWGTPIPIIHCQQCGSDSSRETDTMDTFVDSSWYYLRYTDPRNQEMAFNKESANKLVPVDIYVGGKEHAVLHLYYARFVSHFLHSIGWLKEKEPFKRMLV</sequence>
<comment type="similarity">
    <text evidence="1 8">Belongs to the class-I aminoacyl-tRNA synthetase family.</text>
</comment>
<dbReference type="GO" id="GO:0005739">
    <property type="term" value="C:mitochondrion"/>
    <property type="evidence" value="ECO:0007669"/>
    <property type="project" value="TreeGrafter"/>
</dbReference>
<dbReference type="FunFam" id="3.40.50.620:FF:000003">
    <property type="entry name" value="Leucine--tRNA ligase"/>
    <property type="match status" value="1"/>
</dbReference>
<dbReference type="Pfam" id="PF00133">
    <property type="entry name" value="tRNA-synt_1"/>
    <property type="match status" value="1"/>
</dbReference>
<dbReference type="PANTHER" id="PTHR43740:SF2">
    <property type="entry name" value="LEUCINE--TRNA LIGASE, MITOCHONDRIAL"/>
    <property type="match status" value="1"/>
</dbReference>
<feature type="domain" description="Aminoacyl-tRNA synthetase class Ia" evidence="9">
    <location>
        <begin position="48"/>
        <end position="241"/>
    </location>
</feature>
<dbReference type="GO" id="GO:0004823">
    <property type="term" value="F:leucine-tRNA ligase activity"/>
    <property type="evidence" value="ECO:0007669"/>
    <property type="project" value="UniProtKB-EC"/>
</dbReference>
<reference evidence="10 11" key="1">
    <citation type="journal article" date="2017" name="Gigascience">
        <title>Genome sequence of the small brown planthopper, Laodelphax striatellus.</title>
        <authorList>
            <person name="Zhu J."/>
            <person name="Jiang F."/>
            <person name="Wang X."/>
            <person name="Yang P."/>
            <person name="Bao Y."/>
            <person name="Zhao W."/>
            <person name="Wang W."/>
            <person name="Lu H."/>
            <person name="Wang Q."/>
            <person name="Cui N."/>
            <person name="Li J."/>
            <person name="Chen X."/>
            <person name="Luo L."/>
            <person name="Yu J."/>
            <person name="Kang L."/>
            <person name="Cui F."/>
        </authorList>
    </citation>
    <scope>NUCLEOTIDE SEQUENCE [LARGE SCALE GENOMIC DNA]</scope>
    <source>
        <strain evidence="10">Lst14</strain>
    </source>
</reference>
<evidence type="ECO:0000256" key="7">
    <source>
        <dbReference type="ARBA" id="ARBA00023146"/>
    </source>
</evidence>
<keyword evidence="11" id="KW-1185">Reference proteome</keyword>
<evidence type="ECO:0000256" key="3">
    <source>
        <dbReference type="ARBA" id="ARBA00022598"/>
    </source>
</evidence>
<keyword evidence="3 8" id="KW-0436">Ligase</keyword>
<dbReference type="GO" id="GO:0005524">
    <property type="term" value="F:ATP binding"/>
    <property type="evidence" value="ECO:0007669"/>
    <property type="project" value="UniProtKB-KW"/>
</dbReference>
<dbReference type="Proteomes" id="UP000291343">
    <property type="component" value="Unassembled WGS sequence"/>
</dbReference>
<dbReference type="SMR" id="A0A482XNE4"/>
<keyword evidence="4 8" id="KW-0547">Nucleotide-binding</keyword>
<dbReference type="AlphaFoldDB" id="A0A482XNE4"/>
<proteinExistence type="inferred from homology"/>
<protein>
    <recommendedName>
        <fullName evidence="2">leucine--tRNA ligase</fullName>
        <ecNumber evidence="2">6.1.1.4</ecNumber>
    </recommendedName>
</protein>
<evidence type="ECO:0000256" key="6">
    <source>
        <dbReference type="ARBA" id="ARBA00022917"/>
    </source>
</evidence>
<dbReference type="InterPro" id="IPR014729">
    <property type="entry name" value="Rossmann-like_a/b/a_fold"/>
</dbReference>
<dbReference type="OrthoDB" id="15954at2759"/>
<dbReference type="GO" id="GO:0032543">
    <property type="term" value="P:mitochondrial translation"/>
    <property type="evidence" value="ECO:0007669"/>
    <property type="project" value="TreeGrafter"/>
</dbReference>
<organism evidence="10 11">
    <name type="scientific">Laodelphax striatellus</name>
    <name type="common">Small brown planthopper</name>
    <name type="synonym">Delphax striatella</name>
    <dbReference type="NCBI Taxonomy" id="195883"/>
    <lineage>
        <taxon>Eukaryota</taxon>
        <taxon>Metazoa</taxon>
        <taxon>Ecdysozoa</taxon>
        <taxon>Arthropoda</taxon>
        <taxon>Hexapoda</taxon>
        <taxon>Insecta</taxon>
        <taxon>Pterygota</taxon>
        <taxon>Neoptera</taxon>
        <taxon>Paraneoptera</taxon>
        <taxon>Hemiptera</taxon>
        <taxon>Auchenorrhyncha</taxon>
        <taxon>Fulgoroidea</taxon>
        <taxon>Delphacidae</taxon>
        <taxon>Criomorphinae</taxon>
        <taxon>Laodelphax</taxon>
    </lineage>
</organism>
<dbReference type="EC" id="6.1.1.4" evidence="2"/>
<evidence type="ECO:0000313" key="10">
    <source>
        <dbReference type="EMBL" id="RZF46888.1"/>
    </source>
</evidence>
<evidence type="ECO:0000256" key="8">
    <source>
        <dbReference type="RuleBase" id="RU363035"/>
    </source>
</evidence>
<dbReference type="FunCoup" id="A0A482XNE4">
    <property type="interactions" value="1413"/>
</dbReference>
<evidence type="ECO:0000313" key="11">
    <source>
        <dbReference type="Proteomes" id="UP000291343"/>
    </source>
</evidence>
<dbReference type="PRINTS" id="PR00985">
    <property type="entry name" value="TRNASYNTHLEU"/>
</dbReference>
<evidence type="ECO:0000256" key="2">
    <source>
        <dbReference type="ARBA" id="ARBA00013164"/>
    </source>
</evidence>
<dbReference type="EMBL" id="QKKF02005541">
    <property type="protein sequence ID" value="RZF46888.1"/>
    <property type="molecule type" value="Genomic_DNA"/>
</dbReference>
<keyword evidence="6 8" id="KW-0648">Protein biosynthesis</keyword>
<dbReference type="GO" id="GO:0006429">
    <property type="term" value="P:leucyl-tRNA aminoacylation"/>
    <property type="evidence" value="ECO:0007669"/>
    <property type="project" value="InterPro"/>
</dbReference>
<dbReference type="InterPro" id="IPR001412">
    <property type="entry name" value="aa-tRNA-synth_I_CS"/>
</dbReference>